<dbReference type="InterPro" id="IPR011009">
    <property type="entry name" value="Kinase-like_dom_sf"/>
</dbReference>
<dbReference type="InterPro" id="IPR017441">
    <property type="entry name" value="Protein_kinase_ATP_BS"/>
</dbReference>
<feature type="transmembrane region" description="Helical" evidence="9">
    <location>
        <begin position="280"/>
        <end position="301"/>
    </location>
</feature>
<keyword evidence="3" id="KW-0808">Transferase</keyword>
<dbReference type="Proteomes" id="UP000642070">
    <property type="component" value="Unassembled WGS sequence"/>
</dbReference>
<dbReference type="PANTHER" id="PTHR43289:SF6">
    <property type="entry name" value="SERINE_THREONINE-PROTEIN KINASE NEKL-3"/>
    <property type="match status" value="1"/>
</dbReference>
<reference evidence="11" key="1">
    <citation type="journal article" date="2014" name="Int. J. Syst. Evol. Microbiol.">
        <title>Complete genome sequence of Corynebacterium casei LMG S-19264T (=DSM 44701T), isolated from a smear-ripened cheese.</title>
        <authorList>
            <consortium name="US DOE Joint Genome Institute (JGI-PGF)"/>
            <person name="Walter F."/>
            <person name="Albersmeier A."/>
            <person name="Kalinowski J."/>
            <person name="Ruckert C."/>
        </authorList>
    </citation>
    <scope>NUCLEOTIDE SEQUENCE</scope>
    <source>
        <strain evidence="11">JCM 19831</strain>
    </source>
</reference>
<organism evidence="11 12">
    <name type="scientific">Dactylosporangium sucinum</name>
    <dbReference type="NCBI Taxonomy" id="1424081"/>
    <lineage>
        <taxon>Bacteria</taxon>
        <taxon>Bacillati</taxon>
        <taxon>Actinomycetota</taxon>
        <taxon>Actinomycetes</taxon>
        <taxon>Micromonosporales</taxon>
        <taxon>Micromonosporaceae</taxon>
        <taxon>Dactylosporangium</taxon>
    </lineage>
</organism>
<evidence type="ECO:0000256" key="2">
    <source>
        <dbReference type="ARBA" id="ARBA00022527"/>
    </source>
</evidence>
<dbReference type="GO" id="GO:0004674">
    <property type="term" value="F:protein serine/threonine kinase activity"/>
    <property type="evidence" value="ECO:0007669"/>
    <property type="project" value="UniProtKB-KW"/>
</dbReference>
<keyword evidence="12" id="KW-1185">Reference proteome</keyword>
<proteinExistence type="predicted"/>
<dbReference type="EMBL" id="BMPI01000051">
    <property type="protein sequence ID" value="GGM65141.1"/>
    <property type="molecule type" value="Genomic_DNA"/>
</dbReference>
<feature type="region of interest" description="Disordered" evidence="8">
    <location>
        <begin position="328"/>
        <end position="364"/>
    </location>
</feature>
<dbReference type="InterPro" id="IPR008266">
    <property type="entry name" value="Tyr_kinase_AS"/>
</dbReference>
<keyword evidence="9" id="KW-0472">Membrane</keyword>
<evidence type="ECO:0000256" key="6">
    <source>
        <dbReference type="ARBA" id="ARBA00022840"/>
    </source>
</evidence>
<dbReference type="AlphaFoldDB" id="A0A917X3C4"/>
<gene>
    <name evidence="11" type="ORF">GCM10007977_078260</name>
</gene>
<dbReference type="SUPFAM" id="SSF56112">
    <property type="entry name" value="Protein kinase-like (PK-like)"/>
    <property type="match status" value="1"/>
</dbReference>
<evidence type="ECO:0000256" key="7">
    <source>
        <dbReference type="PROSITE-ProRule" id="PRU10141"/>
    </source>
</evidence>
<comment type="caution">
    <text evidence="11">The sequence shown here is derived from an EMBL/GenBank/DDBJ whole genome shotgun (WGS) entry which is preliminary data.</text>
</comment>
<dbReference type="RefSeq" id="WP_190255103.1">
    <property type="nucleotide sequence ID" value="NZ_BMPI01000051.1"/>
</dbReference>
<sequence>MRAGQLREGDVLARRYILKEPVGTGGMSVVWRAWDSTLERTVAVKVLDGPIGTDGGHRDRIRREARAAARIEHPNAIGVYDYGETVTPRGRIAAYVVMQLLDGASLASRLVEGPLPWQEALLVASTVAEVLNAAHRRGVVHRDVTPENVMLTTDGVKLLDFGIAAEEGQREEVTFGTPPYVAPERLVGAPATGATDVYALGVLLYEMLTGATPYPAATWEELERALADGYYPPLAVPGLPARVAAICHRCLSASPRDRPTAAEVAATLNPPLQSMRRRRWLAAVSATLASAVVLLVLVLLLQDDGPPAQPNAGPEVSIVVSVPPPIILQPTTTASPRPGTRTTSAAAAPTSRPPASPTASAPGLTPEQAARAVLDIVDRHAATGEIRTDVAEDIRNQVNNLMSNQLNAAQKIAALRDNLRSRQREQSLPQAVYEELDAAVVTLGDSLSQS</sequence>
<dbReference type="EC" id="2.7.11.1" evidence="1"/>
<name>A0A917X3C4_9ACTN</name>
<evidence type="ECO:0000259" key="10">
    <source>
        <dbReference type="PROSITE" id="PS50011"/>
    </source>
</evidence>
<evidence type="ECO:0000256" key="5">
    <source>
        <dbReference type="ARBA" id="ARBA00022777"/>
    </source>
</evidence>
<reference evidence="11" key="2">
    <citation type="submission" date="2020-09" db="EMBL/GenBank/DDBJ databases">
        <authorList>
            <person name="Sun Q."/>
            <person name="Ohkuma M."/>
        </authorList>
    </citation>
    <scope>NUCLEOTIDE SEQUENCE</scope>
    <source>
        <strain evidence="11">JCM 19831</strain>
    </source>
</reference>
<feature type="compositionally biased region" description="Low complexity" evidence="8">
    <location>
        <begin position="336"/>
        <end position="350"/>
    </location>
</feature>
<dbReference type="PANTHER" id="PTHR43289">
    <property type="entry name" value="MITOGEN-ACTIVATED PROTEIN KINASE KINASE KINASE 20-RELATED"/>
    <property type="match status" value="1"/>
</dbReference>
<dbReference type="PROSITE" id="PS00109">
    <property type="entry name" value="PROTEIN_KINASE_TYR"/>
    <property type="match status" value="1"/>
</dbReference>
<accession>A0A917X3C4</accession>
<dbReference type="CDD" id="cd14014">
    <property type="entry name" value="STKc_PknB_like"/>
    <property type="match status" value="1"/>
</dbReference>
<feature type="domain" description="Protein kinase" evidence="10">
    <location>
        <begin position="16"/>
        <end position="272"/>
    </location>
</feature>
<dbReference type="Pfam" id="PF00069">
    <property type="entry name" value="Pkinase"/>
    <property type="match status" value="1"/>
</dbReference>
<keyword evidence="2" id="KW-0723">Serine/threonine-protein kinase</keyword>
<evidence type="ECO:0000313" key="11">
    <source>
        <dbReference type="EMBL" id="GGM65141.1"/>
    </source>
</evidence>
<keyword evidence="9" id="KW-0812">Transmembrane</keyword>
<evidence type="ECO:0000256" key="1">
    <source>
        <dbReference type="ARBA" id="ARBA00012513"/>
    </source>
</evidence>
<keyword evidence="6 7" id="KW-0067">ATP-binding</keyword>
<evidence type="ECO:0000313" key="12">
    <source>
        <dbReference type="Proteomes" id="UP000642070"/>
    </source>
</evidence>
<dbReference type="Gene3D" id="3.30.200.20">
    <property type="entry name" value="Phosphorylase Kinase, domain 1"/>
    <property type="match status" value="1"/>
</dbReference>
<feature type="binding site" evidence="7">
    <location>
        <position position="45"/>
    </location>
    <ligand>
        <name>ATP</name>
        <dbReference type="ChEBI" id="CHEBI:30616"/>
    </ligand>
</feature>
<dbReference type="Gene3D" id="1.10.510.10">
    <property type="entry name" value="Transferase(Phosphotransferase) domain 1"/>
    <property type="match status" value="1"/>
</dbReference>
<dbReference type="PROSITE" id="PS00107">
    <property type="entry name" value="PROTEIN_KINASE_ATP"/>
    <property type="match status" value="1"/>
</dbReference>
<keyword evidence="5" id="KW-0418">Kinase</keyword>
<protein>
    <recommendedName>
        <fullName evidence="1">non-specific serine/threonine protein kinase</fullName>
        <ecNumber evidence="1">2.7.11.1</ecNumber>
    </recommendedName>
</protein>
<evidence type="ECO:0000256" key="4">
    <source>
        <dbReference type="ARBA" id="ARBA00022741"/>
    </source>
</evidence>
<keyword evidence="9" id="KW-1133">Transmembrane helix</keyword>
<keyword evidence="4 7" id="KW-0547">Nucleotide-binding</keyword>
<evidence type="ECO:0000256" key="3">
    <source>
        <dbReference type="ARBA" id="ARBA00022679"/>
    </source>
</evidence>
<dbReference type="GO" id="GO:0005524">
    <property type="term" value="F:ATP binding"/>
    <property type="evidence" value="ECO:0007669"/>
    <property type="project" value="UniProtKB-UniRule"/>
</dbReference>
<evidence type="ECO:0000256" key="9">
    <source>
        <dbReference type="SAM" id="Phobius"/>
    </source>
</evidence>
<evidence type="ECO:0000256" key="8">
    <source>
        <dbReference type="SAM" id="MobiDB-lite"/>
    </source>
</evidence>
<dbReference type="InterPro" id="IPR000719">
    <property type="entry name" value="Prot_kinase_dom"/>
</dbReference>
<dbReference type="PROSITE" id="PS50011">
    <property type="entry name" value="PROTEIN_KINASE_DOM"/>
    <property type="match status" value="1"/>
</dbReference>